<dbReference type="EMBL" id="CH476737">
    <property type="protein sequence ID" value="EIE83462.1"/>
    <property type="molecule type" value="Genomic_DNA"/>
</dbReference>
<evidence type="ECO:0000313" key="1">
    <source>
        <dbReference type="EMBL" id="EIE83462.1"/>
    </source>
</evidence>
<dbReference type="RefSeq" id="XP_067518858.1">
    <property type="nucleotide sequence ID" value="XM_067662757.1"/>
</dbReference>
<dbReference type="VEuPathDB" id="FungiDB:RO3G_08167"/>
<evidence type="ECO:0000313" key="2">
    <source>
        <dbReference type="Proteomes" id="UP000009138"/>
    </source>
</evidence>
<dbReference type="AlphaFoldDB" id="I1C4T2"/>
<keyword evidence="2" id="KW-1185">Reference proteome</keyword>
<accession>I1C4T2</accession>
<dbReference type="Proteomes" id="UP000009138">
    <property type="component" value="Unassembled WGS sequence"/>
</dbReference>
<sequence>MSLFNPLDHLDAFVVIFDSESQFIKEHTPTIQMSTQHIQHHTYSKARSHLPTW</sequence>
<reference evidence="1 2" key="1">
    <citation type="journal article" date="2009" name="PLoS Genet.">
        <title>Genomic analysis of the basal lineage fungus Rhizopus oryzae reveals a whole-genome duplication.</title>
        <authorList>
            <person name="Ma L.-J."/>
            <person name="Ibrahim A.S."/>
            <person name="Skory C."/>
            <person name="Grabherr M.G."/>
            <person name="Burger G."/>
            <person name="Butler M."/>
            <person name="Elias M."/>
            <person name="Idnurm A."/>
            <person name="Lang B.F."/>
            <person name="Sone T."/>
            <person name="Abe A."/>
            <person name="Calvo S.E."/>
            <person name="Corrochano L.M."/>
            <person name="Engels R."/>
            <person name="Fu J."/>
            <person name="Hansberg W."/>
            <person name="Kim J.-M."/>
            <person name="Kodira C.D."/>
            <person name="Koehrsen M.J."/>
            <person name="Liu B."/>
            <person name="Miranda-Saavedra D."/>
            <person name="O'Leary S."/>
            <person name="Ortiz-Castellanos L."/>
            <person name="Poulter R."/>
            <person name="Rodriguez-Romero J."/>
            <person name="Ruiz-Herrera J."/>
            <person name="Shen Y.-Q."/>
            <person name="Zeng Q."/>
            <person name="Galagan J."/>
            <person name="Birren B.W."/>
            <person name="Cuomo C.A."/>
            <person name="Wickes B.L."/>
        </authorList>
    </citation>
    <scope>NUCLEOTIDE SEQUENCE [LARGE SCALE GENOMIC DNA]</scope>
    <source>
        <strain evidence="2">RA 99-880 / ATCC MYA-4621 / FGSC 9543 / NRRL 43880</strain>
    </source>
</reference>
<name>I1C4T2_RHIO9</name>
<dbReference type="GeneID" id="93615138"/>
<dbReference type="InParanoid" id="I1C4T2"/>
<organism evidence="1 2">
    <name type="scientific">Rhizopus delemar (strain RA 99-880 / ATCC MYA-4621 / FGSC 9543 / NRRL 43880)</name>
    <name type="common">Mucormycosis agent</name>
    <name type="synonym">Rhizopus arrhizus var. delemar</name>
    <dbReference type="NCBI Taxonomy" id="246409"/>
    <lineage>
        <taxon>Eukaryota</taxon>
        <taxon>Fungi</taxon>
        <taxon>Fungi incertae sedis</taxon>
        <taxon>Mucoromycota</taxon>
        <taxon>Mucoromycotina</taxon>
        <taxon>Mucoromycetes</taxon>
        <taxon>Mucorales</taxon>
        <taxon>Mucorineae</taxon>
        <taxon>Rhizopodaceae</taxon>
        <taxon>Rhizopus</taxon>
    </lineage>
</organism>
<gene>
    <name evidence="1" type="ORF">RO3G_08167</name>
</gene>
<proteinExistence type="predicted"/>
<protein>
    <submittedName>
        <fullName evidence="1">Uncharacterized protein</fullName>
    </submittedName>
</protein>